<dbReference type="PANTHER" id="PTHR28583">
    <property type="entry name" value="ACID AMIDASE"/>
    <property type="match status" value="1"/>
</dbReference>
<evidence type="ECO:0008006" key="6">
    <source>
        <dbReference type="Google" id="ProtNLM"/>
    </source>
</evidence>
<accession>A0A8T2KAV5</accession>
<feature type="domain" description="Choloylglycine hydrolase/NAAA C-terminal" evidence="2">
    <location>
        <begin position="88"/>
        <end position="217"/>
    </location>
</feature>
<feature type="non-terminal residue" evidence="4">
    <location>
        <position position="243"/>
    </location>
</feature>
<dbReference type="InterPro" id="IPR029132">
    <property type="entry name" value="CBAH/NAAA_C"/>
</dbReference>
<dbReference type="AlphaFoldDB" id="A0A8T2KAV5"/>
<dbReference type="Pfam" id="PF02275">
    <property type="entry name" value="CBAH"/>
    <property type="match status" value="1"/>
</dbReference>
<dbReference type="GO" id="GO:0016810">
    <property type="term" value="F:hydrolase activity, acting on carbon-nitrogen (but not peptide) bonds"/>
    <property type="evidence" value="ECO:0007669"/>
    <property type="project" value="TreeGrafter"/>
</dbReference>
<sequence>CDDHPEQRWEPVLKHYNFTYLRETLDHVIDSFVPKWVHAIIRPLAEFDLFLYLKEPYAGEIRGIAKTLSLSAGDIVMLNLMYEANAFCTSIITQDTKGNIYHGRNLDYFYSDILRKLTLDIDFIQNNQAVYTGTTFLGYVGVWTGQSPYKFTVSGDERVHDGGWWKNAISAFLKRYSLVSWLIRDTLSNAQDFQAAALQLSKTPIIAEVYYIMAGTHPNEGVVITRNRNGPADIWPLDTLRGE</sequence>
<organism evidence="4 5">
    <name type="scientific">Hymenochirus boettgeri</name>
    <name type="common">Congo dwarf clawed frog</name>
    <dbReference type="NCBI Taxonomy" id="247094"/>
    <lineage>
        <taxon>Eukaryota</taxon>
        <taxon>Metazoa</taxon>
        <taxon>Chordata</taxon>
        <taxon>Craniata</taxon>
        <taxon>Vertebrata</taxon>
        <taxon>Euteleostomi</taxon>
        <taxon>Amphibia</taxon>
        <taxon>Batrachia</taxon>
        <taxon>Anura</taxon>
        <taxon>Pipoidea</taxon>
        <taxon>Pipidae</taxon>
        <taxon>Pipinae</taxon>
        <taxon>Hymenochirus</taxon>
    </lineage>
</organism>
<dbReference type="PANTHER" id="PTHR28583:SF6">
    <property type="entry name" value="CERAMIDASE"/>
    <property type="match status" value="1"/>
</dbReference>
<dbReference type="InterPro" id="IPR029130">
    <property type="entry name" value="Acid_ceramidase_N"/>
</dbReference>
<reference evidence="4" key="1">
    <citation type="thesis" date="2020" institute="ProQuest LLC" country="789 East Eisenhower Parkway, Ann Arbor, MI, USA">
        <title>Comparative Genomics and Chromosome Evolution.</title>
        <authorList>
            <person name="Mudd A.B."/>
        </authorList>
    </citation>
    <scope>NUCLEOTIDE SEQUENCE</scope>
    <source>
        <strain evidence="4">Female2</strain>
        <tissue evidence="4">Blood</tissue>
    </source>
</reference>
<dbReference type="Proteomes" id="UP000812440">
    <property type="component" value="Chromosome 1"/>
</dbReference>
<dbReference type="Pfam" id="PF15508">
    <property type="entry name" value="NAAA-beta"/>
    <property type="match status" value="1"/>
</dbReference>
<evidence type="ECO:0000256" key="1">
    <source>
        <dbReference type="ARBA" id="ARBA00022801"/>
    </source>
</evidence>
<name>A0A8T2KAV5_9PIPI</name>
<evidence type="ECO:0000313" key="5">
    <source>
        <dbReference type="Proteomes" id="UP000812440"/>
    </source>
</evidence>
<evidence type="ECO:0000259" key="3">
    <source>
        <dbReference type="Pfam" id="PF15508"/>
    </source>
</evidence>
<feature type="domain" description="Acid ceramidase N-terminal" evidence="3">
    <location>
        <begin position="2"/>
        <end position="45"/>
    </location>
</feature>
<proteinExistence type="predicted"/>
<protein>
    <recommendedName>
        <fullName evidence="6">Ceramidase</fullName>
    </recommendedName>
</protein>
<dbReference type="OrthoDB" id="5273684at2759"/>
<evidence type="ECO:0000259" key="2">
    <source>
        <dbReference type="Pfam" id="PF02275"/>
    </source>
</evidence>
<evidence type="ECO:0000313" key="4">
    <source>
        <dbReference type="EMBL" id="KAG8454269.1"/>
    </source>
</evidence>
<comment type="caution">
    <text evidence="4">The sequence shown here is derived from an EMBL/GenBank/DDBJ whole genome shotgun (WGS) entry which is preliminary data.</text>
</comment>
<gene>
    <name evidence="4" type="ORF">GDO86_000784</name>
</gene>
<dbReference type="EMBL" id="JAACNH010000001">
    <property type="protein sequence ID" value="KAG8454269.1"/>
    <property type="molecule type" value="Genomic_DNA"/>
</dbReference>
<keyword evidence="1" id="KW-0378">Hydrolase</keyword>
<keyword evidence="5" id="KW-1185">Reference proteome</keyword>